<feature type="domain" description="Glycosyltransferase subfamily 4-like N-terminal" evidence="2">
    <location>
        <begin position="15"/>
        <end position="162"/>
    </location>
</feature>
<dbReference type="AlphaFoldDB" id="A0A1F2P9X7"/>
<reference evidence="3" key="1">
    <citation type="submission" date="2016-05" db="EMBL/GenBank/DDBJ databases">
        <title>Microbial consortia oxidize butane by reversing methanogenesis.</title>
        <authorList>
            <person name="Laso-Perez R."/>
            <person name="Richter M."/>
            <person name="Wegener G."/>
            <person name="Musat F."/>
        </authorList>
    </citation>
    <scope>NUCLEOTIDE SEQUENCE [LARGE SCALE GENOMIC DNA]</scope>
    <source>
        <strain evidence="3">BOX2</strain>
    </source>
</reference>
<dbReference type="EMBL" id="LYOS01000004">
    <property type="protein sequence ID" value="OFV67416.1"/>
    <property type="molecule type" value="Genomic_DNA"/>
</dbReference>
<name>A0A1F2P9X7_9EURY</name>
<evidence type="ECO:0000313" key="4">
    <source>
        <dbReference type="Proteomes" id="UP000186940"/>
    </source>
</evidence>
<gene>
    <name evidence="3" type="ORF">SCAL_001334</name>
</gene>
<keyword evidence="3" id="KW-0808">Transferase</keyword>
<dbReference type="STRING" id="1838285.SCAL_001334"/>
<dbReference type="GO" id="GO:0016757">
    <property type="term" value="F:glycosyltransferase activity"/>
    <property type="evidence" value="ECO:0007669"/>
    <property type="project" value="InterPro"/>
</dbReference>
<protein>
    <submittedName>
        <fullName evidence="3">Glycosyl transferase family 1</fullName>
    </submittedName>
</protein>
<proteinExistence type="predicted"/>
<dbReference type="PANTHER" id="PTHR12526">
    <property type="entry name" value="GLYCOSYLTRANSFERASE"/>
    <property type="match status" value="1"/>
</dbReference>
<keyword evidence="4" id="KW-1185">Reference proteome</keyword>
<dbReference type="Pfam" id="PF00534">
    <property type="entry name" value="Glycos_transf_1"/>
    <property type="match status" value="1"/>
</dbReference>
<dbReference type="InterPro" id="IPR028098">
    <property type="entry name" value="Glyco_trans_4-like_N"/>
</dbReference>
<dbReference type="Gene3D" id="3.40.50.2000">
    <property type="entry name" value="Glycogen Phosphorylase B"/>
    <property type="match status" value="2"/>
</dbReference>
<dbReference type="Pfam" id="PF13439">
    <property type="entry name" value="Glyco_transf_4"/>
    <property type="match status" value="1"/>
</dbReference>
<evidence type="ECO:0000259" key="2">
    <source>
        <dbReference type="Pfam" id="PF13439"/>
    </source>
</evidence>
<evidence type="ECO:0000313" key="3">
    <source>
        <dbReference type="EMBL" id="OFV67416.1"/>
    </source>
</evidence>
<dbReference type="SUPFAM" id="SSF53756">
    <property type="entry name" value="UDP-Glycosyltransferase/glycogen phosphorylase"/>
    <property type="match status" value="1"/>
</dbReference>
<dbReference type="InterPro" id="IPR001296">
    <property type="entry name" value="Glyco_trans_1"/>
</dbReference>
<dbReference type="Proteomes" id="UP000186940">
    <property type="component" value="Unassembled WGS sequence"/>
</dbReference>
<evidence type="ECO:0000259" key="1">
    <source>
        <dbReference type="Pfam" id="PF00534"/>
    </source>
</evidence>
<comment type="caution">
    <text evidence="3">The sequence shown here is derived from an EMBL/GenBank/DDBJ whole genome shotgun (WGS) entry which is preliminary data.</text>
</comment>
<organism evidence="3 4">
    <name type="scientific">Candidatus Syntropharchaeum caldarium</name>
    <dbReference type="NCBI Taxonomy" id="1838285"/>
    <lineage>
        <taxon>Archaea</taxon>
        <taxon>Methanobacteriati</taxon>
        <taxon>Methanobacteriota</taxon>
        <taxon>Stenosarchaea group</taxon>
        <taxon>Methanomicrobia</taxon>
        <taxon>Methanosarcinales</taxon>
        <taxon>ANME-2 cluster</taxon>
        <taxon>Candidatus Syntropharchaeum</taxon>
    </lineage>
</organism>
<feature type="domain" description="Glycosyl transferase family 1" evidence="1">
    <location>
        <begin position="176"/>
        <end position="340"/>
    </location>
</feature>
<accession>A0A1F2P9X7</accession>
<dbReference type="PANTHER" id="PTHR12526:SF634">
    <property type="entry name" value="BLL3361 PROTEIN"/>
    <property type="match status" value="1"/>
</dbReference>
<sequence length="376" mass="42562">MRICFVSTYPPIECGIATYCSNLVEPLRAESNEIYVVSQHGGRGENVFGAFNSSDPDLADRIFNVLTRFTPDVVHIQHEFGLYGPRFGVNIIPLLYSLRIGGVPVVTTIHTIYRDIPREHKIILDPLIRGSDAVIVHEAYQREVIRSTFDNYEPIFVIPHGVRDLEPVKDAKDILGLSGKKVVLLPGYFRPTKGFSRIVKIFPEIVKRVPEATLVVASKMRMVEYSEERNNFFDEIDRSPVRDNIKVFCGQFPQKTFDTIISAADVVPFPYTAGAQSGMLTQVMAFKKPFVASDLDSFKNIAEKSGGGIIATSDDEYIDSISRILEDDKYAAYLSSNIRKYVKSNLRWDIIARKHMEVYHSVYEAPCRDAEYVYIP</sequence>